<name>A0A7W9AJI0_9SPHN</name>
<comment type="caution">
    <text evidence="1">The sequence shown here is derived from an EMBL/GenBank/DDBJ whole genome shotgun (WGS) entry which is preliminary data.</text>
</comment>
<dbReference type="SUPFAM" id="SSF69118">
    <property type="entry name" value="AhpD-like"/>
    <property type="match status" value="1"/>
</dbReference>
<evidence type="ECO:0000313" key="1">
    <source>
        <dbReference type="EMBL" id="MBB5686815.1"/>
    </source>
</evidence>
<dbReference type="Proteomes" id="UP000549617">
    <property type="component" value="Unassembled WGS sequence"/>
</dbReference>
<organism evidence="1 2">
    <name type="scientific">Sphingobium boeckii</name>
    <dbReference type="NCBI Taxonomy" id="1082345"/>
    <lineage>
        <taxon>Bacteria</taxon>
        <taxon>Pseudomonadati</taxon>
        <taxon>Pseudomonadota</taxon>
        <taxon>Alphaproteobacteria</taxon>
        <taxon>Sphingomonadales</taxon>
        <taxon>Sphingomonadaceae</taxon>
        <taxon>Sphingobium</taxon>
    </lineage>
</organism>
<dbReference type="RefSeq" id="WP_184019572.1">
    <property type="nucleotide sequence ID" value="NZ_JACIJC010000004.1"/>
</dbReference>
<accession>A0A7W9AJI0</accession>
<gene>
    <name evidence="1" type="ORF">FHS49_002839</name>
</gene>
<dbReference type="EMBL" id="JACIJC010000004">
    <property type="protein sequence ID" value="MBB5686815.1"/>
    <property type="molecule type" value="Genomic_DNA"/>
</dbReference>
<evidence type="ECO:0000313" key="2">
    <source>
        <dbReference type="Proteomes" id="UP000549617"/>
    </source>
</evidence>
<reference evidence="1 2" key="1">
    <citation type="submission" date="2020-08" db="EMBL/GenBank/DDBJ databases">
        <title>Genomic Encyclopedia of Type Strains, Phase IV (KMG-IV): sequencing the most valuable type-strain genomes for metagenomic binning, comparative biology and taxonomic classification.</title>
        <authorList>
            <person name="Goeker M."/>
        </authorList>
    </citation>
    <scope>NUCLEOTIDE SEQUENCE [LARGE SCALE GENOMIC DNA]</scope>
    <source>
        <strain evidence="1 2">DSM 25079</strain>
    </source>
</reference>
<sequence length="126" mass="13936">MAYRAFDVETFDSATRWETNTAEATVAARFTALEARVIAMADHDRLETGRPPSRIGRALDAVFGIKRTAPLADPKLEALRRFTVIARLAEGRLPEREIETFTAAGFSPLQARALQLRAAATHLFAH</sequence>
<keyword evidence="2" id="KW-1185">Reference proteome</keyword>
<dbReference type="InterPro" id="IPR029032">
    <property type="entry name" value="AhpD-like"/>
</dbReference>
<proteinExistence type="predicted"/>
<protein>
    <submittedName>
        <fullName evidence="1">Uncharacterized protein</fullName>
    </submittedName>
</protein>
<dbReference type="AlphaFoldDB" id="A0A7W9AJI0"/>